<sequence>MTPLAIGGTVLWLVIAGILSLFSEDLAATGRSWWIDCALWGAVLGVPGTVVMVLHDRNQKRRQRD</sequence>
<keyword evidence="1" id="KW-0472">Membrane</keyword>
<proteinExistence type="predicted"/>
<keyword evidence="3" id="KW-1185">Reference proteome</keyword>
<dbReference type="Proteomes" id="UP000000844">
    <property type="component" value="Chromosome"/>
</dbReference>
<dbReference type="HOGENOM" id="CLU_150710_2_0_11"/>
<dbReference type="AlphaFoldDB" id="D3PZ55"/>
<evidence type="ECO:0000313" key="3">
    <source>
        <dbReference type="Proteomes" id="UP000000844"/>
    </source>
</evidence>
<protein>
    <recommendedName>
        <fullName evidence="4">DUF2530 domain-containing protein</fullName>
    </recommendedName>
</protein>
<evidence type="ECO:0000313" key="2">
    <source>
        <dbReference type="EMBL" id="ADD45484.1"/>
    </source>
</evidence>
<keyword evidence="1" id="KW-0812">Transmembrane</keyword>
<keyword evidence="1" id="KW-1133">Transmembrane helix</keyword>
<evidence type="ECO:0000256" key="1">
    <source>
        <dbReference type="SAM" id="Phobius"/>
    </source>
</evidence>
<feature type="transmembrane region" description="Helical" evidence="1">
    <location>
        <begin position="33"/>
        <end position="54"/>
    </location>
</feature>
<dbReference type="EMBL" id="CP001778">
    <property type="protein sequence ID" value="ADD45484.1"/>
    <property type="molecule type" value="Genomic_DNA"/>
</dbReference>
<dbReference type="KEGG" id="sna:Snas_5855"/>
<organism evidence="2 3">
    <name type="scientific">Stackebrandtia nassauensis (strain DSM 44728 / CIP 108903 / NRRL B-16338 / NBRC 102104 / LLR-40K-21)</name>
    <dbReference type="NCBI Taxonomy" id="446470"/>
    <lineage>
        <taxon>Bacteria</taxon>
        <taxon>Bacillati</taxon>
        <taxon>Actinomycetota</taxon>
        <taxon>Actinomycetes</taxon>
        <taxon>Glycomycetales</taxon>
        <taxon>Glycomycetaceae</taxon>
        <taxon>Stackebrandtia</taxon>
    </lineage>
</organism>
<gene>
    <name evidence="2" type="ordered locus">Snas_5855</name>
</gene>
<evidence type="ECO:0008006" key="4">
    <source>
        <dbReference type="Google" id="ProtNLM"/>
    </source>
</evidence>
<reference evidence="2 3" key="1">
    <citation type="journal article" date="2009" name="Stand. Genomic Sci.">
        <title>Complete genome sequence of Stackebrandtia nassauensis type strain (LLR-40K-21).</title>
        <authorList>
            <person name="Munk C."/>
            <person name="Lapidus A."/>
            <person name="Copeland A."/>
            <person name="Jando M."/>
            <person name="Mayilraj S."/>
            <person name="Glavina Del Rio T."/>
            <person name="Nolan M."/>
            <person name="Chen F."/>
            <person name="Lucas S."/>
            <person name="Tice H."/>
            <person name="Cheng J.F."/>
            <person name="Han C."/>
            <person name="Detter J.C."/>
            <person name="Bruce D."/>
            <person name="Goodwin L."/>
            <person name="Chain P."/>
            <person name="Pitluck S."/>
            <person name="Goker M."/>
            <person name="Ovchinikova G."/>
            <person name="Pati A."/>
            <person name="Ivanova N."/>
            <person name="Mavromatis K."/>
            <person name="Chen A."/>
            <person name="Palaniappan K."/>
            <person name="Land M."/>
            <person name="Hauser L."/>
            <person name="Chang Y.J."/>
            <person name="Jeffries C.D."/>
            <person name="Bristow J."/>
            <person name="Eisen J.A."/>
            <person name="Markowitz V."/>
            <person name="Hugenholtz P."/>
            <person name="Kyrpides N.C."/>
            <person name="Klenk H.P."/>
        </authorList>
    </citation>
    <scope>NUCLEOTIDE SEQUENCE [LARGE SCALE GENOMIC DNA]</scope>
    <source>
        <strain evidence="3">DSM 44728 / CIP 108903 / NRRL B-16338 / NBRC 102104 / LLR-40K-21</strain>
    </source>
</reference>
<name>D3PZ55_STANL</name>
<accession>D3PZ55</accession>